<evidence type="ECO:0000313" key="3">
    <source>
        <dbReference type="Proteomes" id="UP001148018"/>
    </source>
</evidence>
<feature type="compositionally biased region" description="Low complexity" evidence="1">
    <location>
        <begin position="424"/>
        <end position="435"/>
    </location>
</feature>
<reference evidence="2" key="1">
    <citation type="submission" date="2022-07" db="EMBL/GenBank/DDBJ databases">
        <title>Chromosome-level genome of Muraenolepis orangiensis.</title>
        <authorList>
            <person name="Kim J."/>
        </authorList>
    </citation>
    <scope>NUCLEOTIDE SEQUENCE</scope>
    <source>
        <strain evidence="2">KU_S4_2022</strain>
        <tissue evidence="2">Muscle</tissue>
    </source>
</reference>
<feature type="compositionally biased region" description="Polar residues" evidence="1">
    <location>
        <begin position="92"/>
        <end position="106"/>
    </location>
</feature>
<feature type="compositionally biased region" description="Polar residues" evidence="1">
    <location>
        <begin position="1"/>
        <end position="11"/>
    </location>
</feature>
<feature type="compositionally biased region" description="Basic and acidic residues" evidence="1">
    <location>
        <begin position="18"/>
        <end position="33"/>
    </location>
</feature>
<dbReference type="EMBL" id="JANIIK010000037">
    <property type="protein sequence ID" value="KAJ3611447.1"/>
    <property type="molecule type" value="Genomic_DNA"/>
</dbReference>
<feature type="compositionally biased region" description="Polar residues" evidence="1">
    <location>
        <begin position="408"/>
        <end position="418"/>
    </location>
</feature>
<dbReference type="Proteomes" id="UP001148018">
    <property type="component" value="Unassembled WGS sequence"/>
</dbReference>
<feature type="region of interest" description="Disordered" evidence="1">
    <location>
        <begin position="84"/>
        <end position="106"/>
    </location>
</feature>
<dbReference type="AlphaFoldDB" id="A0A9Q0EVJ4"/>
<proteinExistence type="predicted"/>
<protein>
    <submittedName>
        <fullName evidence="2">Uncharacterized protein</fullName>
    </submittedName>
</protein>
<keyword evidence="3" id="KW-1185">Reference proteome</keyword>
<feature type="region of interest" description="Disordered" evidence="1">
    <location>
        <begin position="226"/>
        <end position="262"/>
    </location>
</feature>
<feature type="region of interest" description="Disordered" evidence="1">
    <location>
        <begin position="400"/>
        <end position="556"/>
    </location>
</feature>
<organism evidence="2 3">
    <name type="scientific">Muraenolepis orangiensis</name>
    <name type="common">Patagonian moray cod</name>
    <dbReference type="NCBI Taxonomy" id="630683"/>
    <lineage>
        <taxon>Eukaryota</taxon>
        <taxon>Metazoa</taxon>
        <taxon>Chordata</taxon>
        <taxon>Craniata</taxon>
        <taxon>Vertebrata</taxon>
        <taxon>Euteleostomi</taxon>
        <taxon>Actinopterygii</taxon>
        <taxon>Neopterygii</taxon>
        <taxon>Teleostei</taxon>
        <taxon>Neoteleostei</taxon>
        <taxon>Acanthomorphata</taxon>
        <taxon>Zeiogadaria</taxon>
        <taxon>Gadariae</taxon>
        <taxon>Gadiformes</taxon>
        <taxon>Muraenolepidoidei</taxon>
        <taxon>Muraenolepididae</taxon>
        <taxon>Muraenolepis</taxon>
    </lineage>
</organism>
<dbReference type="OrthoDB" id="8954641at2759"/>
<feature type="region of interest" description="Disordered" evidence="1">
    <location>
        <begin position="1"/>
        <end position="58"/>
    </location>
</feature>
<feature type="compositionally biased region" description="Low complexity" evidence="1">
    <location>
        <begin position="496"/>
        <end position="507"/>
    </location>
</feature>
<name>A0A9Q0EVJ4_9TELE</name>
<gene>
    <name evidence="2" type="ORF">NHX12_021462</name>
</gene>
<sequence length="556" mass="60001">MSLTTNVSIPCSPSLHKALRDEPPGKTSQDHESASPGASLEESGALPPSEKTSLPVNKEEFSDYVSSTTTHTFSCEFRLDRDDGSLEPVSKLKSTSVDSTKGRTSNCTERQTLDQCAEFTKPNKAMLSSAMVSVLAPHWSKRNQRTKKGISTEDFEAQNVPRGPHTGAQTVHSRFLEPHRHFREEIVLRDRPQLAGPIRKIEGWSSRSGPSSINLNSSTKRLTPFTASFDMGSHSLDNGDTEGCHSNPQEKTPPPIPSLSLVQCPNERMPPTGQGQVAQPSSKPITSSLLLSLRKIAPEIEDNVFYSPKELTPPGVSALEMGRSVSPLGTARRHMSTGPAIGGPSHACADLKYGIDAGRSISVSSVVSSRRLGSERISTGSRVLSMDDLLNGAHQSKYKCQSMGDQGYDTNYRLSSGPTEMRSRSLPRSLTRSLSCWSSEGSPPKKQSPTATPHDRLSGPSSRGTDHFHYLEGVLTPPPSPLSPAARQMSRPPRRSSPGSPGTPGDSESVRGMLSTRGLIASLSDFNESSSSDSESTTDDEYYLIPAEDDDKESAL</sequence>
<feature type="compositionally biased region" description="Polar residues" evidence="1">
    <location>
        <begin position="436"/>
        <end position="451"/>
    </location>
</feature>
<feature type="compositionally biased region" description="Acidic residues" evidence="1">
    <location>
        <begin position="536"/>
        <end position="556"/>
    </location>
</feature>
<comment type="caution">
    <text evidence="2">The sequence shown here is derived from an EMBL/GenBank/DDBJ whole genome shotgun (WGS) entry which is preliminary data.</text>
</comment>
<evidence type="ECO:0000256" key="1">
    <source>
        <dbReference type="SAM" id="MobiDB-lite"/>
    </source>
</evidence>
<accession>A0A9Q0EVJ4</accession>
<evidence type="ECO:0000313" key="2">
    <source>
        <dbReference type="EMBL" id="KAJ3611447.1"/>
    </source>
</evidence>